<proteinExistence type="predicted"/>
<gene>
    <name evidence="2" type="ORF">QBC42DRAFT_349614</name>
</gene>
<dbReference type="AlphaFoldDB" id="A0AAV9HEC5"/>
<reference evidence="2" key="2">
    <citation type="submission" date="2023-06" db="EMBL/GenBank/DDBJ databases">
        <authorList>
            <consortium name="Lawrence Berkeley National Laboratory"/>
            <person name="Mondo S.J."/>
            <person name="Hensen N."/>
            <person name="Bonometti L."/>
            <person name="Westerberg I."/>
            <person name="Brannstrom I.O."/>
            <person name="Guillou S."/>
            <person name="Cros-Aarteil S."/>
            <person name="Calhoun S."/>
            <person name="Haridas S."/>
            <person name="Kuo A."/>
            <person name="Pangilinan J."/>
            <person name="Riley R."/>
            <person name="Labutti K."/>
            <person name="Andreopoulos B."/>
            <person name="Lipzen A."/>
            <person name="Chen C."/>
            <person name="Yanf M."/>
            <person name="Daum C."/>
            <person name="Ng V."/>
            <person name="Clum A."/>
            <person name="Steindorff A."/>
            <person name="Ohm R."/>
            <person name="Martin F."/>
            <person name="Silar P."/>
            <person name="Natvig D."/>
            <person name="Lalanne C."/>
            <person name="Gautier V."/>
            <person name="Ament-Velasquez S.L."/>
            <person name="Kruys A."/>
            <person name="Hutchinson M.I."/>
            <person name="Powell A.J."/>
            <person name="Barry K."/>
            <person name="Miller A.N."/>
            <person name="Grigoriev I.V."/>
            <person name="Debuchy R."/>
            <person name="Gladieux P."/>
            <person name="Thoren M.H."/>
            <person name="Johannesson H."/>
        </authorList>
    </citation>
    <scope>NUCLEOTIDE SEQUENCE</scope>
    <source>
        <strain evidence="2">PSN324</strain>
    </source>
</reference>
<accession>A0AAV9HEC5</accession>
<keyword evidence="3" id="KW-1185">Reference proteome</keyword>
<organism evidence="2 3">
    <name type="scientific">Cladorrhinum samala</name>
    <dbReference type="NCBI Taxonomy" id="585594"/>
    <lineage>
        <taxon>Eukaryota</taxon>
        <taxon>Fungi</taxon>
        <taxon>Dikarya</taxon>
        <taxon>Ascomycota</taxon>
        <taxon>Pezizomycotina</taxon>
        <taxon>Sordariomycetes</taxon>
        <taxon>Sordariomycetidae</taxon>
        <taxon>Sordariales</taxon>
        <taxon>Podosporaceae</taxon>
        <taxon>Cladorrhinum</taxon>
    </lineage>
</organism>
<feature type="region of interest" description="Disordered" evidence="1">
    <location>
        <begin position="1"/>
        <end position="25"/>
    </location>
</feature>
<reference evidence="2" key="1">
    <citation type="journal article" date="2023" name="Mol. Phylogenet. Evol.">
        <title>Genome-scale phylogeny and comparative genomics of the fungal order Sordariales.</title>
        <authorList>
            <person name="Hensen N."/>
            <person name="Bonometti L."/>
            <person name="Westerberg I."/>
            <person name="Brannstrom I.O."/>
            <person name="Guillou S."/>
            <person name="Cros-Aarteil S."/>
            <person name="Calhoun S."/>
            <person name="Haridas S."/>
            <person name="Kuo A."/>
            <person name="Mondo S."/>
            <person name="Pangilinan J."/>
            <person name="Riley R."/>
            <person name="LaButti K."/>
            <person name="Andreopoulos B."/>
            <person name="Lipzen A."/>
            <person name="Chen C."/>
            <person name="Yan M."/>
            <person name="Daum C."/>
            <person name="Ng V."/>
            <person name="Clum A."/>
            <person name="Steindorff A."/>
            <person name="Ohm R.A."/>
            <person name="Martin F."/>
            <person name="Silar P."/>
            <person name="Natvig D.O."/>
            <person name="Lalanne C."/>
            <person name="Gautier V."/>
            <person name="Ament-Velasquez S.L."/>
            <person name="Kruys A."/>
            <person name="Hutchinson M.I."/>
            <person name="Powell A.J."/>
            <person name="Barry K."/>
            <person name="Miller A.N."/>
            <person name="Grigoriev I.V."/>
            <person name="Debuchy R."/>
            <person name="Gladieux P."/>
            <person name="Hiltunen Thoren M."/>
            <person name="Johannesson H."/>
        </authorList>
    </citation>
    <scope>NUCLEOTIDE SEQUENCE</scope>
    <source>
        <strain evidence="2">PSN324</strain>
    </source>
</reference>
<evidence type="ECO:0000256" key="1">
    <source>
        <dbReference type="SAM" id="MobiDB-lite"/>
    </source>
</evidence>
<dbReference type="Proteomes" id="UP001321749">
    <property type="component" value="Unassembled WGS sequence"/>
</dbReference>
<feature type="region of interest" description="Disordered" evidence="1">
    <location>
        <begin position="175"/>
        <end position="196"/>
    </location>
</feature>
<sequence>MNRNCQVSRPARPHLLRPAHAVPGPQASIDASHAAEIFWKPSKTSCLQVALGARHAMPRERAEGRGGPRPQPMRQACSSRLIFFSFTQAVSGGLGARSHKSDKSGRRNQTLKKSRQWRYMLSLLTARGKGAHVSPAVVFSANNNPHVAMLKDTAHTGPEIVYVVKHHQDLHRCKQEGDTGSGSLHQTKHRRAKLDAQHGTKNDDFAFSLHRLYGTVFGPPGDQSTGGTGITRQFGPHKTQPHRTPTAPEREAY</sequence>
<feature type="region of interest" description="Disordered" evidence="1">
    <location>
        <begin position="217"/>
        <end position="253"/>
    </location>
</feature>
<evidence type="ECO:0000313" key="3">
    <source>
        <dbReference type="Proteomes" id="UP001321749"/>
    </source>
</evidence>
<feature type="region of interest" description="Disordered" evidence="1">
    <location>
        <begin position="93"/>
        <end position="112"/>
    </location>
</feature>
<protein>
    <submittedName>
        <fullName evidence="2">Uncharacterized protein</fullName>
    </submittedName>
</protein>
<name>A0AAV9HEC5_9PEZI</name>
<comment type="caution">
    <text evidence="2">The sequence shown here is derived from an EMBL/GenBank/DDBJ whole genome shotgun (WGS) entry which is preliminary data.</text>
</comment>
<evidence type="ECO:0000313" key="2">
    <source>
        <dbReference type="EMBL" id="KAK4458430.1"/>
    </source>
</evidence>
<dbReference type="EMBL" id="MU865069">
    <property type="protein sequence ID" value="KAK4458430.1"/>
    <property type="molecule type" value="Genomic_DNA"/>
</dbReference>